<reference evidence="2 3" key="1">
    <citation type="submission" date="2024-01" db="EMBL/GenBank/DDBJ databases">
        <authorList>
            <person name="Allen C."/>
            <person name="Tagirdzhanova G."/>
        </authorList>
    </citation>
    <scope>NUCLEOTIDE SEQUENCE [LARGE SCALE GENOMIC DNA]</scope>
    <source>
        <strain evidence="2 3">CBS 119000</strain>
    </source>
</reference>
<evidence type="ECO:0000259" key="1">
    <source>
        <dbReference type="Pfam" id="PF00583"/>
    </source>
</evidence>
<proteinExistence type="predicted"/>
<accession>A0ABP0DIX9</accession>
<comment type="caution">
    <text evidence="2">The sequence shown here is derived from an EMBL/GenBank/DDBJ whole genome shotgun (WGS) entry which is preliminary data.</text>
</comment>
<name>A0ABP0DIX9_9PEZI</name>
<keyword evidence="3" id="KW-1185">Reference proteome</keyword>
<dbReference type="SUPFAM" id="SSF55729">
    <property type="entry name" value="Acyl-CoA N-acyltransferases (Nat)"/>
    <property type="match status" value="1"/>
</dbReference>
<evidence type="ECO:0000313" key="3">
    <source>
        <dbReference type="Proteomes" id="UP001642502"/>
    </source>
</evidence>
<dbReference type="EMBL" id="CAWUON010000025">
    <property type="protein sequence ID" value="CAK7267237.1"/>
    <property type="molecule type" value="Genomic_DNA"/>
</dbReference>
<dbReference type="InterPro" id="IPR016181">
    <property type="entry name" value="Acyl_CoA_acyltransferase"/>
</dbReference>
<dbReference type="InterPro" id="IPR000182">
    <property type="entry name" value="GNAT_dom"/>
</dbReference>
<organism evidence="2 3">
    <name type="scientific">Sporothrix epigloea</name>
    <dbReference type="NCBI Taxonomy" id="1892477"/>
    <lineage>
        <taxon>Eukaryota</taxon>
        <taxon>Fungi</taxon>
        <taxon>Dikarya</taxon>
        <taxon>Ascomycota</taxon>
        <taxon>Pezizomycotina</taxon>
        <taxon>Sordariomycetes</taxon>
        <taxon>Sordariomycetidae</taxon>
        <taxon>Ophiostomatales</taxon>
        <taxon>Ophiostomataceae</taxon>
        <taxon>Sporothrix</taxon>
    </lineage>
</organism>
<gene>
    <name evidence="2" type="ORF">SEPCBS119000_002444</name>
</gene>
<feature type="domain" description="N-acetyltransferase" evidence="1">
    <location>
        <begin position="197"/>
        <end position="305"/>
    </location>
</feature>
<dbReference type="Pfam" id="PF00583">
    <property type="entry name" value="Acetyltransf_1"/>
    <property type="match status" value="1"/>
</dbReference>
<protein>
    <recommendedName>
        <fullName evidence="1">N-acetyltransferase domain-containing protein</fullName>
    </recommendedName>
</protein>
<sequence length="343" mass="37428">MLAVARPVNLAFGLSSNERDASHHMAAFMEVDLRTCQPDTLVDRINAVPALKTSAVLGPAAHIDKRSSSPVATTANKSAPSDEPIGLDDIPPLSLGVLTEHADKVDALKLVADSIAQQRQTASRSMVFHPLNVAGLSATLGVAYQLNSNRDLGVNLSIMSGIIMAYLMTIRYFTAQYIPLAEDLKWDWILPIKDDGELDPDAEEDKIIGAKYGNEIIGALVLRLVPSTSEQTLAAAGSTNSRRKRSPSSLNNYYTGGHGVVRAWTTILRYRRRGVGSDMLHEAIKVTRDHCGKDARVVFAEAHANSVMVVHDMFNRPFRKAEQWAAAALEKALQHVESDQPKR</sequence>
<dbReference type="Proteomes" id="UP001642502">
    <property type="component" value="Unassembled WGS sequence"/>
</dbReference>
<evidence type="ECO:0000313" key="2">
    <source>
        <dbReference type="EMBL" id="CAK7267237.1"/>
    </source>
</evidence>